<keyword evidence="9" id="KW-1185">Reference proteome</keyword>
<organism evidence="8 9">
    <name type="scientific">Thalassotalea eurytherma</name>
    <dbReference type="NCBI Taxonomy" id="1144278"/>
    <lineage>
        <taxon>Bacteria</taxon>
        <taxon>Pseudomonadati</taxon>
        <taxon>Pseudomonadota</taxon>
        <taxon>Gammaproteobacteria</taxon>
        <taxon>Alteromonadales</taxon>
        <taxon>Colwelliaceae</taxon>
        <taxon>Thalassotalea</taxon>
    </lineage>
</organism>
<evidence type="ECO:0000256" key="6">
    <source>
        <dbReference type="RuleBase" id="RU364043"/>
    </source>
</evidence>
<dbReference type="InterPro" id="IPR033713">
    <property type="entry name" value="NudJ"/>
</dbReference>
<keyword evidence="5 6" id="KW-0378">Hydrolase</keyword>
<dbReference type="RefSeq" id="WP_284207163.1">
    <property type="nucleotide sequence ID" value="NZ_BSSU01000006.1"/>
</dbReference>
<dbReference type="PROSITE" id="PS00893">
    <property type="entry name" value="NUDIX_BOX"/>
    <property type="match status" value="1"/>
</dbReference>
<comment type="caution">
    <text evidence="8">The sequence shown here is derived from an EMBL/GenBank/DDBJ whole genome shotgun (WGS) entry which is preliminary data.</text>
</comment>
<feature type="domain" description="Nudix hydrolase" evidence="7">
    <location>
        <begin position="11"/>
        <end position="145"/>
    </location>
</feature>
<evidence type="ECO:0000313" key="8">
    <source>
        <dbReference type="EMBL" id="GLX81817.1"/>
    </source>
</evidence>
<accession>A0ABQ6H2L6</accession>
<protein>
    <recommendedName>
        <fullName evidence="4 6">Phosphatase NudJ</fullName>
        <ecNumber evidence="6">3.6.1.-</ecNumber>
    </recommendedName>
</protein>
<dbReference type="PANTHER" id="PTHR43222">
    <property type="entry name" value="NUDIX HYDROLASE 23"/>
    <property type="match status" value="1"/>
</dbReference>
<dbReference type="PANTHER" id="PTHR43222:SF11">
    <property type="entry name" value="PHOSPHATASE NUDJ"/>
    <property type="match status" value="1"/>
</dbReference>
<comment type="similarity">
    <text evidence="2 6">Belongs to the Nudix hydrolase family. NudJ subfamily.</text>
</comment>
<dbReference type="CDD" id="cd03675">
    <property type="entry name" value="NUDIX_Hydrolase"/>
    <property type="match status" value="1"/>
</dbReference>
<evidence type="ECO:0000259" key="7">
    <source>
        <dbReference type="PROSITE" id="PS51462"/>
    </source>
</evidence>
<proteinExistence type="inferred from homology"/>
<dbReference type="InterPro" id="IPR015797">
    <property type="entry name" value="NUDIX_hydrolase-like_dom_sf"/>
</dbReference>
<evidence type="ECO:0000313" key="9">
    <source>
        <dbReference type="Proteomes" id="UP001157133"/>
    </source>
</evidence>
<evidence type="ECO:0000256" key="2">
    <source>
        <dbReference type="ARBA" id="ARBA00007608"/>
    </source>
</evidence>
<keyword evidence="6" id="KW-0460">Magnesium</keyword>
<gene>
    <name evidence="6" type="primary">nudJ</name>
    <name evidence="8" type="ORF">theurythT_12690</name>
</gene>
<evidence type="ECO:0000256" key="1">
    <source>
        <dbReference type="ARBA" id="ARBA00001946"/>
    </source>
</evidence>
<name>A0ABQ6H2L6_9GAMM</name>
<dbReference type="Gene3D" id="3.90.79.10">
    <property type="entry name" value="Nucleoside Triphosphate Pyrophosphohydrolase"/>
    <property type="match status" value="1"/>
</dbReference>
<dbReference type="PROSITE" id="PS51462">
    <property type="entry name" value="NUDIX"/>
    <property type="match status" value="1"/>
</dbReference>
<dbReference type="GO" id="GO:0016787">
    <property type="term" value="F:hydrolase activity"/>
    <property type="evidence" value="ECO:0007669"/>
    <property type="project" value="UniProtKB-KW"/>
</dbReference>
<dbReference type="InterPro" id="IPR000086">
    <property type="entry name" value="NUDIX_hydrolase_dom"/>
</dbReference>
<dbReference type="InterPro" id="IPR020084">
    <property type="entry name" value="NUDIX_hydrolase_CS"/>
</dbReference>
<evidence type="ECO:0000256" key="3">
    <source>
        <dbReference type="ARBA" id="ARBA00011245"/>
    </source>
</evidence>
<dbReference type="SUPFAM" id="SSF55811">
    <property type="entry name" value="Nudix"/>
    <property type="match status" value="1"/>
</dbReference>
<evidence type="ECO:0000256" key="5">
    <source>
        <dbReference type="ARBA" id="ARBA00022801"/>
    </source>
</evidence>
<sequence>MSNNHLDEQFKPNATVAAVIICDNKYLLVEEVDNGVTVYNQPAGHLEAKENLIEAVQREVKEETGLTLSPQYLSGIYYYHRPFNHNNIDLYFLRFCFVIELEEMPQTKPEDNEIVACHWFTFDEIKAQKSQLRSPMVLECIEDYLAGKKIDLNTLKSNL</sequence>
<reference evidence="8 9" key="1">
    <citation type="submission" date="2023-03" db="EMBL/GenBank/DDBJ databases">
        <title>Draft genome sequence of Thalassotalea eurytherma JCM 18482T.</title>
        <authorList>
            <person name="Sawabe T."/>
        </authorList>
    </citation>
    <scope>NUCLEOTIDE SEQUENCE [LARGE SCALE GENOMIC DNA]</scope>
    <source>
        <strain evidence="8 9">JCM 18482</strain>
    </source>
</reference>
<comment type="subunit">
    <text evidence="3 6">Monomer.</text>
</comment>
<evidence type="ECO:0000256" key="4">
    <source>
        <dbReference type="ARBA" id="ARBA00015552"/>
    </source>
</evidence>
<dbReference type="Proteomes" id="UP001157133">
    <property type="component" value="Unassembled WGS sequence"/>
</dbReference>
<dbReference type="EC" id="3.6.1.-" evidence="6"/>
<dbReference type="Pfam" id="PF00293">
    <property type="entry name" value="NUDIX"/>
    <property type="match status" value="1"/>
</dbReference>
<comment type="cofactor">
    <cofactor evidence="1 6">
        <name>Mg(2+)</name>
        <dbReference type="ChEBI" id="CHEBI:18420"/>
    </cofactor>
</comment>
<dbReference type="EMBL" id="BSSU01000006">
    <property type="protein sequence ID" value="GLX81817.1"/>
    <property type="molecule type" value="Genomic_DNA"/>
</dbReference>